<comment type="caution">
    <text evidence="3">The sequence shown here is derived from an EMBL/GenBank/DDBJ whole genome shotgun (WGS) entry which is preliminary data.</text>
</comment>
<protein>
    <recommendedName>
        <fullName evidence="17">HTH psq-type domain-containing protein</fullName>
    </recommendedName>
</protein>
<evidence type="ECO:0000313" key="14">
    <source>
        <dbReference type="Proteomes" id="UP000441208"/>
    </source>
</evidence>
<dbReference type="EMBL" id="QXFX01003157">
    <property type="protein sequence ID" value="KAE9070818.1"/>
    <property type="molecule type" value="Genomic_DNA"/>
</dbReference>
<keyword evidence="1" id="KW-0812">Transmembrane</keyword>
<keyword evidence="1" id="KW-0472">Membrane</keyword>
<evidence type="ECO:0000313" key="12">
    <source>
        <dbReference type="Proteomes" id="UP000440367"/>
    </source>
</evidence>
<dbReference type="Proteomes" id="UP000476176">
    <property type="component" value="Unassembled WGS sequence"/>
</dbReference>
<evidence type="ECO:0000313" key="13">
    <source>
        <dbReference type="Proteomes" id="UP000440732"/>
    </source>
</evidence>
<evidence type="ECO:0000313" key="4">
    <source>
        <dbReference type="EMBL" id="KAE9070818.1"/>
    </source>
</evidence>
<evidence type="ECO:0000313" key="3">
    <source>
        <dbReference type="EMBL" id="KAE8921275.1"/>
    </source>
</evidence>
<evidence type="ECO:0000313" key="9">
    <source>
        <dbReference type="EMBL" id="KAE9275160.1"/>
    </source>
</evidence>
<organism evidence="3 10">
    <name type="scientific">Phytophthora fragariae</name>
    <dbReference type="NCBI Taxonomy" id="53985"/>
    <lineage>
        <taxon>Eukaryota</taxon>
        <taxon>Sar</taxon>
        <taxon>Stramenopiles</taxon>
        <taxon>Oomycota</taxon>
        <taxon>Peronosporomycetes</taxon>
        <taxon>Peronosporales</taxon>
        <taxon>Peronosporaceae</taxon>
        <taxon>Phytophthora</taxon>
    </lineage>
</organism>
<evidence type="ECO:0000256" key="1">
    <source>
        <dbReference type="SAM" id="Phobius"/>
    </source>
</evidence>
<feature type="chain" id="PRO_5036163493" description="HTH psq-type domain-containing protein" evidence="2">
    <location>
        <begin position="29"/>
        <end position="186"/>
    </location>
</feature>
<dbReference type="Proteomes" id="UP000429523">
    <property type="component" value="Unassembled WGS sequence"/>
</dbReference>
<evidence type="ECO:0000313" key="11">
    <source>
        <dbReference type="Proteomes" id="UP000437068"/>
    </source>
</evidence>
<evidence type="ECO:0000313" key="7">
    <source>
        <dbReference type="EMBL" id="KAE9179033.1"/>
    </source>
</evidence>
<evidence type="ECO:0000313" key="5">
    <source>
        <dbReference type="EMBL" id="KAE9071269.1"/>
    </source>
</evidence>
<dbReference type="EMBL" id="QXGE01003426">
    <property type="protein sequence ID" value="KAE9275160.1"/>
    <property type="molecule type" value="Genomic_DNA"/>
</dbReference>
<dbReference type="EMBL" id="QXGC01003055">
    <property type="protein sequence ID" value="KAE9179033.1"/>
    <property type="molecule type" value="Genomic_DNA"/>
</dbReference>
<keyword evidence="1" id="KW-1133">Transmembrane helix</keyword>
<feature type="transmembrane region" description="Helical" evidence="1">
    <location>
        <begin position="44"/>
        <end position="64"/>
    </location>
</feature>
<proteinExistence type="predicted"/>
<evidence type="ECO:0000313" key="15">
    <source>
        <dbReference type="Proteomes" id="UP000476176"/>
    </source>
</evidence>
<evidence type="ECO:0008006" key="17">
    <source>
        <dbReference type="Google" id="ProtNLM"/>
    </source>
</evidence>
<feature type="signal peptide" evidence="2">
    <location>
        <begin position="1"/>
        <end position="28"/>
    </location>
</feature>
<evidence type="ECO:0000313" key="6">
    <source>
        <dbReference type="EMBL" id="KAE9089623.1"/>
    </source>
</evidence>
<evidence type="ECO:0000313" key="8">
    <source>
        <dbReference type="EMBL" id="KAE9194221.1"/>
    </source>
</evidence>
<keyword evidence="2" id="KW-0732">Signal</keyword>
<dbReference type="Proteomes" id="UP000440367">
    <property type="component" value="Unassembled WGS sequence"/>
</dbReference>
<name>A0A6A3DK41_9STRA</name>
<dbReference type="Proteomes" id="UP000441208">
    <property type="component" value="Unassembled WGS sequence"/>
</dbReference>
<dbReference type="EMBL" id="QXFZ01003105">
    <property type="protein sequence ID" value="KAE9071269.1"/>
    <property type="molecule type" value="Genomic_DNA"/>
</dbReference>
<dbReference type="AlphaFoldDB" id="A0A6A3DK41"/>
<evidence type="ECO:0000313" key="16">
    <source>
        <dbReference type="Proteomes" id="UP000488956"/>
    </source>
</evidence>
<evidence type="ECO:0000313" key="10">
    <source>
        <dbReference type="Proteomes" id="UP000429523"/>
    </source>
</evidence>
<accession>A0A6A3DK41</accession>
<reference evidence="10 11" key="1">
    <citation type="submission" date="2018-08" db="EMBL/GenBank/DDBJ databases">
        <title>Genomic investigation of the strawberry pathogen Phytophthora fragariae indicates pathogenicity is determined by transcriptional variation in three key races.</title>
        <authorList>
            <person name="Adams T.M."/>
            <person name="Armitage A.D."/>
            <person name="Sobczyk M.K."/>
            <person name="Bates H.J."/>
            <person name="Dunwell J.M."/>
            <person name="Nellist C.F."/>
            <person name="Harrison R.J."/>
        </authorList>
    </citation>
    <scope>NUCLEOTIDE SEQUENCE [LARGE SCALE GENOMIC DNA]</scope>
    <source>
        <strain evidence="9 11">A4</strain>
        <strain evidence="8 12">BC-1</strain>
        <strain evidence="7 15">BC-23</strain>
        <strain evidence="6 13">NOV-5</strain>
        <strain evidence="5 14">NOV-71</strain>
        <strain evidence="3 10">NOV-9</strain>
        <strain evidence="4 16">ONT-3</strain>
    </source>
</reference>
<dbReference type="EMBL" id="QXGA01002952">
    <property type="protein sequence ID" value="KAE9089623.1"/>
    <property type="molecule type" value="Genomic_DNA"/>
</dbReference>
<dbReference type="EMBL" id="QXGF01003570">
    <property type="protein sequence ID" value="KAE8921275.1"/>
    <property type="molecule type" value="Genomic_DNA"/>
</dbReference>
<dbReference type="Proteomes" id="UP000440732">
    <property type="component" value="Unassembled WGS sequence"/>
</dbReference>
<gene>
    <name evidence="9" type="ORF">PF001_g26715</name>
    <name evidence="8" type="ORF">PF002_g23671</name>
    <name evidence="7" type="ORF">PF004_g25293</name>
    <name evidence="6" type="ORF">PF006_g25322</name>
    <name evidence="5" type="ORF">PF007_g26623</name>
    <name evidence="3" type="ORF">PF009_g28442</name>
    <name evidence="4" type="ORF">PF010_g26118</name>
</gene>
<dbReference type="Proteomes" id="UP000437068">
    <property type="component" value="Unassembled WGS sequence"/>
</dbReference>
<dbReference type="EMBL" id="QXGD01002065">
    <property type="protein sequence ID" value="KAE9194221.1"/>
    <property type="molecule type" value="Genomic_DNA"/>
</dbReference>
<dbReference type="Proteomes" id="UP000488956">
    <property type="component" value="Unassembled WGS sequence"/>
</dbReference>
<sequence length="186" mass="20082">MTSPRVGRSGRLAGLVVIVLLLLQELLAQHSHDLIVELGRKLAIAGAMTWMLLLLLGLVVATTGGRQRRQVAHLLQPGDLRSLTAPVTAHAGGAHGLLLFLLDCELGGKLKTVSKFCVEQAAECSRTNDALCRRASSQAVRAMSTPGMRRDWSPDSPATDRVWAQAIYAVIERRLTLRQAAQAFGL</sequence>
<evidence type="ECO:0000256" key="2">
    <source>
        <dbReference type="SAM" id="SignalP"/>
    </source>
</evidence>